<proteinExistence type="predicted"/>
<protein>
    <submittedName>
        <fullName evidence="1">Uncharacterized protein</fullName>
    </submittedName>
</protein>
<organism evidence="1 2">
    <name type="scientific">Gossypium australe</name>
    <dbReference type="NCBI Taxonomy" id="47621"/>
    <lineage>
        <taxon>Eukaryota</taxon>
        <taxon>Viridiplantae</taxon>
        <taxon>Streptophyta</taxon>
        <taxon>Embryophyta</taxon>
        <taxon>Tracheophyta</taxon>
        <taxon>Spermatophyta</taxon>
        <taxon>Magnoliopsida</taxon>
        <taxon>eudicotyledons</taxon>
        <taxon>Gunneridae</taxon>
        <taxon>Pentapetalae</taxon>
        <taxon>rosids</taxon>
        <taxon>malvids</taxon>
        <taxon>Malvales</taxon>
        <taxon>Malvaceae</taxon>
        <taxon>Malvoideae</taxon>
        <taxon>Gossypium</taxon>
    </lineage>
</organism>
<reference evidence="2" key="1">
    <citation type="journal article" date="2019" name="Plant Biotechnol. J.">
        <title>Genome sequencing of the Australian wild diploid species Gossypium australe highlights disease resistance and delayed gland morphogenesis.</title>
        <authorList>
            <person name="Cai Y."/>
            <person name="Cai X."/>
            <person name="Wang Q."/>
            <person name="Wang P."/>
            <person name="Zhang Y."/>
            <person name="Cai C."/>
            <person name="Xu Y."/>
            <person name="Wang K."/>
            <person name="Zhou Z."/>
            <person name="Wang C."/>
            <person name="Geng S."/>
            <person name="Li B."/>
            <person name="Dong Q."/>
            <person name="Hou Y."/>
            <person name="Wang H."/>
            <person name="Ai P."/>
            <person name="Liu Z."/>
            <person name="Yi F."/>
            <person name="Sun M."/>
            <person name="An G."/>
            <person name="Cheng J."/>
            <person name="Zhang Y."/>
            <person name="Shi Q."/>
            <person name="Xie Y."/>
            <person name="Shi X."/>
            <person name="Chang Y."/>
            <person name="Huang F."/>
            <person name="Chen Y."/>
            <person name="Hong S."/>
            <person name="Mi L."/>
            <person name="Sun Q."/>
            <person name="Zhang L."/>
            <person name="Zhou B."/>
            <person name="Peng R."/>
            <person name="Zhang X."/>
            <person name="Liu F."/>
        </authorList>
    </citation>
    <scope>NUCLEOTIDE SEQUENCE [LARGE SCALE GENOMIC DNA]</scope>
    <source>
        <strain evidence="2">cv. PA1801</strain>
    </source>
</reference>
<sequence>MRKTLMGIVCSPLPKVTGNFEIKVHEHYRVALTIVVVPPTKPSESSETQGFQTSNPLCPTKWFVWLFMIS</sequence>
<evidence type="ECO:0000313" key="2">
    <source>
        <dbReference type="Proteomes" id="UP000325315"/>
    </source>
</evidence>
<dbReference type="AlphaFoldDB" id="A0A5B6W6X4"/>
<comment type="caution">
    <text evidence="1">The sequence shown here is derived from an EMBL/GenBank/DDBJ whole genome shotgun (WGS) entry which is preliminary data.</text>
</comment>
<evidence type="ECO:0000313" key="1">
    <source>
        <dbReference type="EMBL" id="KAA3477629.1"/>
    </source>
</evidence>
<accession>A0A5B6W6X4</accession>
<dbReference type="EMBL" id="SMMG02000004">
    <property type="protein sequence ID" value="KAA3477629.1"/>
    <property type="molecule type" value="Genomic_DNA"/>
</dbReference>
<dbReference type="Proteomes" id="UP000325315">
    <property type="component" value="Unassembled WGS sequence"/>
</dbReference>
<gene>
    <name evidence="1" type="ORF">EPI10_011507</name>
</gene>
<keyword evidence="2" id="KW-1185">Reference proteome</keyword>
<name>A0A5B6W6X4_9ROSI</name>